<keyword evidence="3" id="KW-1185">Reference proteome</keyword>
<reference evidence="2" key="1">
    <citation type="journal article" date="2023" name="G3 (Bethesda)">
        <title>A reference genome for the long-term kleptoplast-retaining sea slug Elysia crispata morphotype clarki.</title>
        <authorList>
            <person name="Eastman K.E."/>
            <person name="Pendleton A.L."/>
            <person name="Shaikh M.A."/>
            <person name="Suttiyut T."/>
            <person name="Ogas R."/>
            <person name="Tomko P."/>
            <person name="Gavelis G."/>
            <person name="Widhalm J.R."/>
            <person name="Wisecaver J.H."/>
        </authorList>
    </citation>
    <scope>NUCLEOTIDE SEQUENCE</scope>
    <source>
        <strain evidence="2">ECLA1</strain>
    </source>
</reference>
<protein>
    <submittedName>
        <fullName evidence="2">Uncharacterized protein</fullName>
    </submittedName>
</protein>
<name>A0AAE1CQ82_9GAST</name>
<evidence type="ECO:0000313" key="2">
    <source>
        <dbReference type="EMBL" id="KAK3728283.1"/>
    </source>
</evidence>
<dbReference type="AlphaFoldDB" id="A0AAE1CQ82"/>
<feature type="region of interest" description="Disordered" evidence="1">
    <location>
        <begin position="71"/>
        <end position="104"/>
    </location>
</feature>
<dbReference type="Proteomes" id="UP001283361">
    <property type="component" value="Unassembled WGS sequence"/>
</dbReference>
<evidence type="ECO:0000313" key="3">
    <source>
        <dbReference type="Proteomes" id="UP001283361"/>
    </source>
</evidence>
<organism evidence="2 3">
    <name type="scientific">Elysia crispata</name>
    <name type="common">lettuce slug</name>
    <dbReference type="NCBI Taxonomy" id="231223"/>
    <lineage>
        <taxon>Eukaryota</taxon>
        <taxon>Metazoa</taxon>
        <taxon>Spiralia</taxon>
        <taxon>Lophotrochozoa</taxon>
        <taxon>Mollusca</taxon>
        <taxon>Gastropoda</taxon>
        <taxon>Heterobranchia</taxon>
        <taxon>Euthyneura</taxon>
        <taxon>Panpulmonata</taxon>
        <taxon>Sacoglossa</taxon>
        <taxon>Placobranchoidea</taxon>
        <taxon>Plakobranchidae</taxon>
        <taxon>Elysia</taxon>
    </lineage>
</organism>
<evidence type="ECO:0000256" key="1">
    <source>
        <dbReference type="SAM" id="MobiDB-lite"/>
    </source>
</evidence>
<proteinExistence type="predicted"/>
<dbReference type="EMBL" id="JAWDGP010007194">
    <property type="protein sequence ID" value="KAK3728283.1"/>
    <property type="molecule type" value="Genomic_DNA"/>
</dbReference>
<comment type="caution">
    <text evidence="2">The sequence shown here is derived from an EMBL/GenBank/DDBJ whole genome shotgun (WGS) entry which is preliminary data.</text>
</comment>
<sequence length="104" mass="11007">MVSLGCVLVPSSVSQILTKHGCIHKIKTISSAEVNAPEMKQVLMLKQFASDSLKTASGPRTVFDGYRVVSSSEGRSNSPACRPCSESPAPPLTLYKRGTSRGPG</sequence>
<gene>
    <name evidence="2" type="ORF">RRG08_060070</name>
</gene>
<accession>A0AAE1CQ82</accession>